<dbReference type="PANTHER" id="PTHR33866">
    <property type="entry name" value="S-ADENOSYLMETHIONINE DECARBOXYLASE PROENZYME"/>
    <property type="match status" value="1"/>
</dbReference>
<dbReference type="InterPro" id="IPR003826">
    <property type="entry name" value="AdoMetDC_fam_prok"/>
</dbReference>
<dbReference type="GO" id="GO:0008295">
    <property type="term" value="P:spermidine biosynthetic process"/>
    <property type="evidence" value="ECO:0007669"/>
    <property type="project" value="UniProtKB-UniRule"/>
</dbReference>
<evidence type="ECO:0000256" key="4">
    <source>
        <dbReference type="ARBA" id="ARBA00023115"/>
    </source>
</evidence>
<evidence type="ECO:0000256" key="2">
    <source>
        <dbReference type="ARBA" id="ARBA00022813"/>
    </source>
</evidence>
<dbReference type="HAMAP" id="MF_00464">
    <property type="entry name" value="AdoMetDC_1"/>
    <property type="match status" value="1"/>
</dbReference>
<dbReference type="EMBL" id="DRNB01000283">
    <property type="protein sequence ID" value="HHJ64781.1"/>
    <property type="molecule type" value="Genomic_DNA"/>
</dbReference>
<feature type="chain" id="PRO_5028547959" description="S-adenosylmethionine decarboxylase alpha chain" evidence="9">
    <location>
        <begin position="64"/>
        <end position="135"/>
    </location>
</feature>
<protein>
    <recommendedName>
        <fullName evidence="9">S-adenosylmethionine decarboxylase proenzyme</fullName>
        <shortName evidence="9">AdoMetDC</shortName>
        <shortName evidence="9">SAMDC</shortName>
        <ecNumber evidence="9">4.1.1.50</ecNumber>
    </recommendedName>
    <component>
        <recommendedName>
            <fullName evidence="9">S-adenosylmethionine decarboxylase beta chain</fullName>
        </recommendedName>
    </component>
    <component>
        <recommendedName>
            <fullName evidence="9">S-adenosylmethionine decarboxylase alpha chain</fullName>
        </recommendedName>
    </component>
</protein>
<accession>A0A7C5QFF8</accession>
<reference evidence="10" key="1">
    <citation type="journal article" date="2020" name="mSystems">
        <title>Genome- and Community-Level Interaction Insights into Carbon Utilization and Element Cycling Functions of Hydrothermarchaeota in Hydrothermal Sediment.</title>
        <authorList>
            <person name="Zhou Z."/>
            <person name="Liu Y."/>
            <person name="Xu W."/>
            <person name="Pan J."/>
            <person name="Luo Z.H."/>
            <person name="Li M."/>
        </authorList>
    </citation>
    <scope>NUCLEOTIDE SEQUENCE [LARGE SCALE GENOMIC DNA]</scope>
    <source>
        <strain evidence="10">HyVt-501</strain>
    </source>
</reference>
<evidence type="ECO:0000256" key="8">
    <source>
        <dbReference type="ARBA" id="ARBA00023317"/>
    </source>
</evidence>
<dbReference type="Proteomes" id="UP000885792">
    <property type="component" value="Unassembled WGS sequence"/>
</dbReference>
<evidence type="ECO:0000256" key="7">
    <source>
        <dbReference type="ARBA" id="ARBA00023270"/>
    </source>
</evidence>
<comment type="function">
    <text evidence="9">Catalyzes the decarboxylation of S-adenosylmethionine to S-adenosylmethioninamine (dcAdoMet), the propylamine donor required for the synthesis of the polyamines spermine and spermidine from the diamine putrescine.</text>
</comment>
<proteinExistence type="inferred from homology"/>
<keyword evidence="9" id="KW-0949">S-adenosyl-L-methionine</keyword>
<comment type="subunit">
    <text evidence="9">Heterotetramer of two alpha and two beta chains arranged as a dimer of alpha/beta heterodimers.</text>
</comment>
<feature type="active site" description="Proton acceptor; for processing activity" evidence="9">
    <location>
        <position position="69"/>
    </location>
</feature>
<dbReference type="InterPro" id="IPR017716">
    <property type="entry name" value="S-AdoMet_deCOase_pro-enz"/>
</dbReference>
<feature type="chain" id="PRO_5028547958" description="S-adenosylmethionine decarboxylase beta chain" evidence="9">
    <location>
        <begin position="1"/>
        <end position="63"/>
    </location>
</feature>
<dbReference type="NCBIfam" id="TIGR03330">
    <property type="entry name" value="SAM_DCase_Bsu"/>
    <property type="match status" value="1"/>
</dbReference>
<evidence type="ECO:0000313" key="10">
    <source>
        <dbReference type="EMBL" id="HHJ64781.1"/>
    </source>
</evidence>
<keyword evidence="1 9" id="KW-0210">Decarboxylase</keyword>
<dbReference type="Pfam" id="PF02675">
    <property type="entry name" value="AdoMet_dc"/>
    <property type="match status" value="1"/>
</dbReference>
<dbReference type="AlphaFoldDB" id="A0A7C5QFF8"/>
<dbReference type="UniPathway" id="UPA00331">
    <property type="reaction ID" value="UER00451"/>
</dbReference>
<organism evidence="10">
    <name type="scientific">Aquifex aeolicus</name>
    <dbReference type="NCBI Taxonomy" id="63363"/>
    <lineage>
        <taxon>Bacteria</taxon>
        <taxon>Pseudomonadati</taxon>
        <taxon>Aquificota</taxon>
        <taxon>Aquificia</taxon>
        <taxon>Aquificales</taxon>
        <taxon>Aquificaceae</taxon>
        <taxon>Aquifex</taxon>
    </lineage>
</organism>
<dbReference type="Gene3D" id="3.60.90.10">
    <property type="entry name" value="S-adenosylmethionine decarboxylase"/>
    <property type="match status" value="1"/>
</dbReference>
<comment type="cofactor">
    <cofactor evidence="9">
        <name>pyruvate</name>
        <dbReference type="ChEBI" id="CHEBI:15361"/>
    </cofactor>
    <text evidence="9">Binds 1 pyruvoyl group covalently per subunit.</text>
</comment>
<comment type="PTM">
    <text evidence="9">Is synthesized initially as an inactive proenzyme. Formation of the active enzyme involves a self-maturation process in which the active site pyruvoyl group is generated from an internal serine residue via an autocatalytic post-translational modification. Two non-identical subunits are generated from the proenzyme in this reaction, and the pyruvate is formed at the N-terminus of the alpha chain, which is derived from the carboxyl end of the proenzyme. The post-translation cleavage follows an unusual pathway, termed non-hydrolytic serinolysis, in which the side chain hydroxyl group of the serine supplies its oxygen atom to form the C-terminus of the beta chain, while the remainder of the serine residue undergoes an oxidative deamination to produce ammonia and the pyruvoyl group blocking the N-terminus of the alpha chain.</text>
</comment>
<comment type="similarity">
    <text evidence="9">Belongs to the prokaryotic AdoMetDC family. Type 1 subfamily.</text>
</comment>
<evidence type="ECO:0000256" key="6">
    <source>
        <dbReference type="ARBA" id="ARBA00023239"/>
    </source>
</evidence>
<comment type="catalytic activity">
    <reaction evidence="9">
        <text>S-adenosyl-L-methionine + H(+) = S-adenosyl 3-(methylsulfanyl)propylamine + CO2</text>
        <dbReference type="Rhea" id="RHEA:15981"/>
        <dbReference type="ChEBI" id="CHEBI:15378"/>
        <dbReference type="ChEBI" id="CHEBI:16526"/>
        <dbReference type="ChEBI" id="CHEBI:57443"/>
        <dbReference type="ChEBI" id="CHEBI:59789"/>
        <dbReference type="EC" id="4.1.1.50"/>
    </reaction>
</comment>
<feature type="site" description="Cleavage (non-hydrolytic); by autolysis" evidence="9">
    <location>
        <begin position="63"/>
        <end position="64"/>
    </location>
</feature>
<evidence type="ECO:0000256" key="5">
    <source>
        <dbReference type="ARBA" id="ARBA00023145"/>
    </source>
</evidence>
<keyword evidence="5 9" id="KW-0865">Zymogen</keyword>
<name>A0A7C5QFF8_AQUAO</name>
<keyword evidence="6 9" id="KW-0456">Lyase</keyword>
<keyword evidence="3 9" id="KW-0745">Spermidine biosynthesis</keyword>
<gene>
    <name evidence="9" type="primary">speH</name>
    <name evidence="10" type="ORF">ENJ61_07730</name>
</gene>
<dbReference type="EC" id="4.1.1.50" evidence="9"/>
<dbReference type="InterPro" id="IPR016067">
    <property type="entry name" value="S-AdoMet_deCO2ase_core"/>
</dbReference>
<evidence type="ECO:0000256" key="1">
    <source>
        <dbReference type="ARBA" id="ARBA00022793"/>
    </source>
</evidence>
<keyword evidence="7 9" id="KW-0704">Schiff base</keyword>
<dbReference type="PANTHER" id="PTHR33866:SF2">
    <property type="entry name" value="S-ADENOSYLMETHIONINE DECARBOXYLASE PROENZYME"/>
    <property type="match status" value="1"/>
</dbReference>
<keyword evidence="4 9" id="KW-0620">Polyamine biosynthesis</keyword>
<evidence type="ECO:0000256" key="9">
    <source>
        <dbReference type="HAMAP-Rule" id="MF_00464"/>
    </source>
</evidence>
<dbReference type="GO" id="GO:0004014">
    <property type="term" value="F:adenosylmethionine decarboxylase activity"/>
    <property type="evidence" value="ECO:0007669"/>
    <property type="project" value="UniProtKB-UniRule"/>
</dbReference>
<dbReference type="SUPFAM" id="SSF56276">
    <property type="entry name" value="S-adenosylmethionine decarboxylase"/>
    <property type="match status" value="1"/>
</dbReference>
<sequence length="135" mass="15124">MAKTLGLHILADLYGVKAERIDSAEDIRNLLETAVKVAGLTKISSHYYQFQPHGATGVVLLSESHISIHTWPEHELATVDVYTCGDTSKAYRAMEFIVNSLEPRRVDKQIHERGLVGEKEQSEEFRSILMLSAQS</sequence>
<evidence type="ECO:0000256" key="3">
    <source>
        <dbReference type="ARBA" id="ARBA00023066"/>
    </source>
</evidence>
<keyword evidence="2 9" id="KW-0068">Autocatalytic cleavage</keyword>
<dbReference type="GO" id="GO:0005829">
    <property type="term" value="C:cytosol"/>
    <property type="evidence" value="ECO:0007669"/>
    <property type="project" value="TreeGrafter"/>
</dbReference>
<keyword evidence="8 9" id="KW-0670">Pyruvate</keyword>
<feature type="modified residue" description="Pyruvic acid (Ser); by autocatalysis" evidence="9">
    <location>
        <position position="64"/>
    </location>
</feature>
<feature type="active site" description="Schiff-base intermediate with substrate; via pyruvic acid" evidence="9">
    <location>
        <position position="64"/>
    </location>
</feature>
<comment type="pathway">
    <text evidence="9">Amine and polyamine biosynthesis; S-adenosylmethioninamine biosynthesis; S-adenosylmethioninamine from S-adenosyl-L-methionine: step 1/1.</text>
</comment>
<comment type="caution">
    <text evidence="10">The sequence shown here is derived from an EMBL/GenBank/DDBJ whole genome shotgun (WGS) entry which is preliminary data.</text>
</comment>
<feature type="active site" description="Proton donor; for catalytic activity" evidence="9">
    <location>
        <position position="84"/>
    </location>
</feature>